<evidence type="ECO:0000256" key="3">
    <source>
        <dbReference type="ARBA" id="ARBA00022692"/>
    </source>
</evidence>
<keyword evidence="6 8" id="KW-1133">Transmembrane helix</keyword>
<evidence type="ECO:0000256" key="2">
    <source>
        <dbReference type="ARBA" id="ARBA00022448"/>
    </source>
</evidence>
<comment type="subcellular location">
    <subcellularLocation>
        <location evidence="1">Membrane</location>
        <topology evidence="1">Multi-pass membrane protein</topology>
    </subcellularLocation>
</comment>
<protein>
    <recommendedName>
        <fullName evidence="9">ABC transporter domain-containing protein</fullName>
    </recommendedName>
</protein>
<keyword evidence="4" id="KW-0547">Nucleotide-binding</keyword>
<dbReference type="GO" id="GO:0140359">
    <property type="term" value="F:ABC-type transporter activity"/>
    <property type="evidence" value="ECO:0007669"/>
    <property type="project" value="InterPro"/>
</dbReference>
<dbReference type="EMBL" id="HBHP01006810">
    <property type="protein sequence ID" value="CAD9752477.1"/>
    <property type="molecule type" value="Transcribed_RNA"/>
</dbReference>
<sequence length="677" mass="75175">MNDPGSDAQDVELGLVKEGTRSSLMGESKQGLEEKMNNDFRGELLKRHQSISKILTDLVSDEGKGKKGKKIKLTFEDVRVQIGGQELLKGIRGEARPGQVLSIMGPSGSGKTTLLNSLAGRQKLSGGRIFLNDHRQIKAMKRYIAYVLQDEVFFGVMTVQQVMYFTAMIRLPDTMSEKEKMERADAVMELLEIKKCAHSIVGTPFQRGISGGERKRLNVGVQLITWPSLILLDEPTSGLDSSTSYDLILTLRELARQGCTIVTTIHQPSSAVFQLFDKLLVLAEGQTFYSGDADKVVGHFESLGYRCPANYNPGDFVLELAKSKVALKNIFGGSKAISSPGPSSMNTMEVITEGKSEASGSVPSRAAAAAADRKSSLSPPSKGDASWEDAFPSSWWTQFKALFHRAWLVKQSQSLDNLQMIQVACLTVVVSLVWFQMDAKEDSIQDRFGLVFFTVIFWTFFPMFQAVATFPPERAVLLRERAQGAYRLSAYYLAKMLAETPLNIINPSAFVIVTYWMTDLHDSVGTFFLYWLLLLINVEFASSTGMLVSASQTSPKKALVTVSTLVLTSMLLGGFYVNPDNIPIWLRWVRWLSFVTYSFGSMVTQVFDGGLRFSCGAESQYDACETRDYISGTDVLDNRGITDIPVVYALVLFFSTVIVKFATYVVLFYRYKPKTPL</sequence>
<organism evidence="10">
    <name type="scientific">Lotharella oceanica</name>
    <dbReference type="NCBI Taxonomy" id="641309"/>
    <lineage>
        <taxon>Eukaryota</taxon>
        <taxon>Sar</taxon>
        <taxon>Rhizaria</taxon>
        <taxon>Cercozoa</taxon>
        <taxon>Chlorarachniophyceae</taxon>
        <taxon>Lotharella</taxon>
    </lineage>
</organism>
<feature type="domain" description="ABC transporter" evidence="9">
    <location>
        <begin position="73"/>
        <end position="309"/>
    </location>
</feature>
<keyword evidence="3 8" id="KW-0812">Transmembrane</keyword>
<dbReference type="Pfam" id="PF19055">
    <property type="entry name" value="ABC2_membrane_7"/>
    <property type="match status" value="1"/>
</dbReference>
<gene>
    <name evidence="10" type="ORF">LSP00402_LOCUS4221</name>
</gene>
<reference evidence="10" key="1">
    <citation type="submission" date="2021-01" db="EMBL/GenBank/DDBJ databases">
        <authorList>
            <person name="Corre E."/>
            <person name="Pelletier E."/>
            <person name="Niang G."/>
            <person name="Scheremetjew M."/>
            <person name="Finn R."/>
            <person name="Kale V."/>
            <person name="Holt S."/>
            <person name="Cochrane G."/>
            <person name="Meng A."/>
            <person name="Brown T."/>
            <person name="Cohen L."/>
        </authorList>
    </citation>
    <scope>NUCLEOTIDE SEQUENCE</scope>
    <source>
        <strain evidence="10">CCMP622</strain>
    </source>
</reference>
<evidence type="ECO:0000256" key="5">
    <source>
        <dbReference type="ARBA" id="ARBA00022840"/>
    </source>
</evidence>
<dbReference type="GO" id="GO:0005886">
    <property type="term" value="C:plasma membrane"/>
    <property type="evidence" value="ECO:0007669"/>
    <property type="project" value="TreeGrafter"/>
</dbReference>
<dbReference type="PANTHER" id="PTHR48041">
    <property type="entry name" value="ABC TRANSPORTER G FAMILY MEMBER 28"/>
    <property type="match status" value="1"/>
</dbReference>
<keyword evidence="7 8" id="KW-0472">Membrane</keyword>
<dbReference type="PROSITE" id="PS50893">
    <property type="entry name" value="ABC_TRANSPORTER_2"/>
    <property type="match status" value="1"/>
</dbReference>
<feature type="transmembrane region" description="Helical" evidence="8">
    <location>
        <begin position="418"/>
        <end position="436"/>
    </location>
</feature>
<dbReference type="Gene3D" id="3.40.50.300">
    <property type="entry name" value="P-loop containing nucleotide triphosphate hydrolases"/>
    <property type="match status" value="1"/>
</dbReference>
<dbReference type="InterPro" id="IPR003439">
    <property type="entry name" value="ABC_transporter-like_ATP-bd"/>
</dbReference>
<evidence type="ECO:0000256" key="4">
    <source>
        <dbReference type="ARBA" id="ARBA00022741"/>
    </source>
</evidence>
<name>A0A7S2TIU1_9EUKA</name>
<keyword evidence="5" id="KW-0067">ATP-binding</keyword>
<feature type="transmembrane region" description="Helical" evidence="8">
    <location>
        <begin position="527"/>
        <end position="547"/>
    </location>
</feature>
<dbReference type="InterPro" id="IPR027417">
    <property type="entry name" value="P-loop_NTPase"/>
</dbReference>
<dbReference type="PANTHER" id="PTHR48041:SF63">
    <property type="entry name" value="EARLY GENE AT 23, ISOFORM C"/>
    <property type="match status" value="1"/>
</dbReference>
<dbReference type="InterPro" id="IPR043926">
    <property type="entry name" value="ABCG_dom"/>
</dbReference>
<evidence type="ECO:0000256" key="7">
    <source>
        <dbReference type="ARBA" id="ARBA00023136"/>
    </source>
</evidence>
<dbReference type="GO" id="GO:0016887">
    <property type="term" value="F:ATP hydrolysis activity"/>
    <property type="evidence" value="ECO:0007669"/>
    <property type="project" value="InterPro"/>
</dbReference>
<accession>A0A7S2TIU1</accession>
<evidence type="ECO:0000313" key="10">
    <source>
        <dbReference type="EMBL" id="CAD9752477.1"/>
    </source>
</evidence>
<dbReference type="InterPro" id="IPR003593">
    <property type="entry name" value="AAA+_ATPase"/>
</dbReference>
<dbReference type="PROSITE" id="PS00211">
    <property type="entry name" value="ABC_TRANSPORTER_1"/>
    <property type="match status" value="1"/>
</dbReference>
<dbReference type="Pfam" id="PF00005">
    <property type="entry name" value="ABC_tran"/>
    <property type="match status" value="1"/>
</dbReference>
<dbReference type="GO" id="GO:0005524">
    <property type="term" value="F:ATP binding"/>
    <property type="evidence" value="ECO:0007669"/>
    <property type="project" value="UniProtKB-KW"/>
</dbReference>
<dbReference type="InterPro" id="IPR017871">
    <property type="entry name" value="ABC_transporter-like_CS"/>
</dbReference>
<evidence type="ECO:0000259" key="9">
    <source>
        <dbReference type="PROSITE" id="PS50893"/>
    </source>
</evidence>
<dbReference type="AlphaFoldDB" id="A0A7S2TIU1"/>
<feature type="transmembrane region" description="Helical" evidence="8">
    <location>
        <begin position="448"/>
        <end position="468"/>
    </location>
</feature>
<evidence type="ECO:0000256" key="6">
    <source>
        <dbReference type="ARBA" id="ARBA00022989"/>
    </source>
</evidence>
<proteinExistence type="predicted"/>
<dbReference type="Pfam" id="PF01061">
    <property type="entry name" value="ABC2_membrane"/>
    <property type="match status" value="1"/>
</dbReference>
<dbReference type="SMART" id="SM00382">
    <property type="entry name" value="AAA"/>
    <property type="match status" value="1"/>
</dbReference>
<dbReference type="SUPFAM" id="SSF52540">
    <property type="entry name" value="P-loop containing nucleoside triphosphate hydrolases"/>
    <property type="match status" value="1"/>
</dbReference>
<evidence type="ECO:0000256" key="1">
    <source>
        <dbReference type="ARBA" id="ARBA00004141"/>
    </source>
</evidence>
<dbReference type="InterPro" id="IPR013525">
    <property type="entry name" value="ABC2_TM"/>
</dbReference>
<feature type="transmembrane region" description="Helical" evidence="8">
    <location>
        <begin position="559"/>
        <end position="577"/>
    </location>
</feature>
<feature type="transmembrane region" description="Helical" evidence="8">
    <location>
        <begin position="646"/>
        <end position="669"/>
    </location>
</feature>
<keyword evidence="2" id="KW-0813">Transport</keyword>
<dbReference type="InterPro" id="IPR050352">
    <property type="entry name" value="ABCG_transporters"/>
</dbReference>
<evidence type="ECO:0000256" key="8">
    <source>
        <dbReference type="SAM" id="Phobius"/>
    </source>
</evidence>